<evidence type="ECO:0000313" key="3">
    <source>
        <dbReference type="EMBL" id="SFT43252.1"/>
    </source>
</evidence>
<dbReference type="SUPFAM" id="SSF52833">
    <property type="entry name" value="Thioredoxin-like"/>
    <property type="match status" value="1"/>
</dbReference>
<dbReference type="GO" id="GO:0016740">
    <property type="term" value="F:transferase activity"/>
    <property type="evidence" value="ECO:0007669"/>
    <property type="project" value="UniProtKB-KW"/>
</dbReference>
<sequence>MPIETPLLYESKGSPNARRVRVFIAEKGIEIARRAIDLGSREQFSDAFKAVNPRMQVPALQLADGTVITEVLAIWRYLEEAYPHKPLLGTTSKDKALVTMWERRAELDGFAPVMEAVRNALPGLKGRALSGPHDYEQIPALVERSKQRVSNFFADFNARLDSAPFVAGDEFSAADITTLVTVDFAANALKMPIPESHQSFRRWYESISSRPASSA</sequence>
<feature type="domain" description="GST N-terminal" evidence="1">
    <location>
        <begin position="4"/>
        <end position="86"/>
    </location>
</feature>
<dbReference type="AlphaFoldDB" id="A0A1I6XYX1"/>
<dbReference type="SUPFAM" id="SSF47616">
    <property type="entry name" value="GST C-terminal domain-like"/>
    <property type="match status" value="1"/>
</dbReference>
<evidence type="ECO:0000259" key="2">
    <source>
        <dbReference type="PROSITE" id="PS50405"/>
    </source>
</evidence>
<dbReference type="Pfam" id="PF13417">
    <property type="entry name" value="GST_N_3"/>
    <property type="match status" value="1"/>
</dbReference>
<dbReference type="PROSITE" id="PS50404">
    <property type="entry name" value="GST_NTER"/>
    <property type="match status" value="1"/>
</dbReference>
<evidence type="ECO:0000313" key="4">
    <source>
        <dbReference type="Proteomes" id="UP000198844"/>
    </source>
</evidence>
<dbReference type="EMBL" id="FPBH01000001">
    <property type="protein sequence ID" value="SFT43252.1"/>
    <property type="molecule type" value="Genomic_DNA"/>
</dbReference>
<dbReference type="CDD" id="cd03051">
    <property type="entry name" value="GST_N_GTT2_like"/>
    <property type="match status" value="1"/>
</dbReference>
<feature type="domain" description="GST C-terminal" evidence="2">
    <location>
        <begin position="91"/>
        <end position="215"/>
    </location>
</feature>
<accession>A0A1I6XYX1</accession>
<dbReference type="PANTHER" id="PTHR44051">
    <property type="entry name" value="GLUTATHIONE S-TRANSFERASE-RELATED"/>
    <property type="match status" value="1"/>
</dbReference>
<reference evidence="3 4" key="1">
    <citation type="submission" date="2016-10" db="EMBL/GenBank/DDBJ databases">
        <authorList>
            <person name="de Groot N.N."/>
        </authorList>
    </citation>
    <scope>NUCLEOTIDE SEQUENCE [LARGE SCALE GENOMIC DNA]</scope>
    <source>
        <strain evidence="3 4">LMG 27731</strain>
    </source>
</reference>
<dbReference type="RefSeq" id="WP_208620592.1">
    <property type="nucleotide sequence ID" value="NZ_CAJNAX010000007.1"/>
</dbReference>
<organism evidence="3 4">
    <name type="scientific">Paraburkholderia aspalathi</name>
    <dbReference type="NCBI Taxonomy" id="1324617"/>
    <lineage>
        <taxon>Bacteria</taxon>
        <taxon>Pseudomonadati</taxon>
        <taxon>Pseudomonadota</taxon>
        <taxon>Betaproteobacteria</taxon>
        <taxon>Burkholderiales</taxon>
        <taxon>Burkholderiaceae</taxon>
        <taxon>Paraburkholderia</taxon>
    </lineage>
</organism>
<dbReference type="PANTHER" id="PTHR44051:SF8">
    <property type="entry name" value="GLUTATHIONE S-TRANSFERASE GSTA"/>
    <property type="match status" value="1"/>
</dbReference>
<dbReference type="InterPro" id="IPR036249">
    <property type="entry name" value="Thioredoxin-like_sf"/>
</dbReference>
<dbReference type="InterPro" id="IPR034345">
    <property type="entry name" value="Gtt2-like_N"/>
</dbReference>
<proteinExistence type="predicted"/>
<keyword evidence="3" id="KW-0808">Transferase</keyword>
<dbReference type="PROSITE" id="PS50405">
    <property type="entry name" value="GST_CTER"/>
    <property type="match status" value="1"/>
</dbReference>
<dbReference type="InterPro" id="IPR036282">
    <property type="entry name" value="Glutathione-S-Trfase_C_sf"/>
</dbReference>
<dbReference type="Proteomes" id="UP000198844">
    <property type="component" value="Unassembled WGS sequence"/>
</dbReference>
<dbReference type="InterPro" id="IPR004045">
    <property type="entry name" value="Glutathione_S-Trfase_N"/>
</dbReference>
<dbReference type="InterPro" id="IPR040079">
    <property type="entry name" value="Glutathione_S-Trfase"/>
</dbReference>
<dbReference type="Gene3D" id="1.20.1050.10">
    <property type="match status" value="1"/>
</dbReference>
<dbReference type="Gene3D" id="3.40.30.10">
    <property type="entry name" value="Glutaredoxin"/>
    <property type="match status" value="1"/>
</dbReference>
<dbReference type="InterPro" id="IPR010987">
    <property type="entry name" value="Glutathione-S-Trfase_C-like"/>
</dbReference>
<dbReference type="Pfam" id="PF13410">
    <property type="entry name" value="GST_C_2"/>
    <property type="match status" value="1"/>
</dbReference>
<dbReference type="SFLD" id="SFLDS00019">
    <property type="entry name" value="Glutathione_Transferase_(cytos"/>
    <property type="match status" value="1"/>
</dbReference>
<protein>
    <submittedName>
        <fullName evidence="3">Glutathione S-transferase</fullName>
    </submittedName>
</protein>
<name>A0A1I6XYX1_9BURK</name>
<evidence type="ECO:0000259" key="1">
    <source>
        <dbReference type="PROSITE" id="PS50404"/>
    </source>
</evidence>
<dbReference type="SFLD" id="SFLDG00358">
    <property type="entry name" value="Main_(cytGST)"/>
    <property type="match status" value="1"/>
</dbReference>
<gene>
    <name evidence="3" type="ORF">SAMN05192563_1001222</name>
</gene>